<protein>
    <submittedName>
        <fullName evidence="4">Glucan-binding protein</fullName>
    </submittedName>
</protein>
<dbReference type="GO" id="GO:0016787">
    <property type="term" value="F:hydrolase activity"/>
    <property type="evidence" value="ECO:0007669"/>
    <property type="project" value="InterPro"/>
</dbReference>
<dbReference type="Gene3D" id="3.40.50.1820">
    <property type="entry name" value="alpha/beta hydrolase"/>
    <property type="match status" value="1"/>
</dbReference>
<dbReference type="OrthoDB" id="9777090at2"/>
<keyword evidence="5" id="KW-1185">Reference proteome</keyword>
<feature type="domain" description="Phospholipase/carboxylesterase/thioesterase" evidence="2">
    <location>
        <begin position="197"/>
        <end position="380"/>
    </location>
</feature>
<comment type="caution">
    <text evidence="4">The sequence shown here is derived from an EMBL/GenBank/DDBJ whole genome shotgun (WGS) entry which is preliminary data.</text>
</comment>
<dbReference type="InterPro" id="IPR029058">
    <property type="entry name" value="AB_hydrolase_fold"/>
</dbReference>
<evidence type="ECO:0000256" key="1">
    <source>
        <dbReference type="ARBA" id="ARBA00022729"/>
    </source>
</evidence>
<organism evidence="4 5">
    <name type="scientific">Ulvibacterium marinum</name>
    <dbReference type="NCBI Taxonomy" id="2419782"/>
    <lineage>
        <taxon>Bacteria</taxon>
        <taxon>Pseudomonadati</taxon>
        <taxon>Bacteroidota</taxon>
        <taxon>Flavobacteriia</taxon>
        <taxon>Flavobacteriales</taxon>
        <taxon>Flavobacteriaceae</taxon>
        <taxon>Ulvibacterium</taxon>
    </lineage>
</organism>
<evidence type="ECO:0000313" key="4">
    <source>
        <dbReference type="EMBL" id="RKN80365.1"/>
    </source>
</evidence>
<dbReference type="InterPro" id="IPR050955">
    <property type="entry name" value="Plant_Biomass_Hydrol_Est"/>
</dbReference>
<evidence type="ECO:0000259" key="2">
    <source>
        <dbReference type="Pfam" id="PF02230"/>
    </source>
</evidence>
<dbReference type="InterPro" id="IPR041172">
    <property type="entry name" value="EstA_Ig-like_N"/>
</dbReference>
<dbReference type="Pfam" id="PF02230">
    <property type="entry name" value="Abhydrolase_2"/>
    <property type="match status" value="1"/>
</dbReference>
<sequence length="438" mass="49086">MRNTIFKSIIWGLVIAPIHLLSSEPLTEPLQSEKSKEAGEYTLIVEGYDWGSAASRVILSLDETVSSVGSNDYEVSVRRSTEHAQIPDEMASGQRTVQYVYISDKNGNRVAEGKFLTLLLTVGPDMVLASPMQYIPSAGGNLWIDYHMTITNTKTGKVWDKETNRILPLVNEFDLTGKYVHNNDISLTYASFKPKTSNKKSPLIIWLHGGGEGGTDTTIPLMANRAANYASDEIQFLFGGAHVLVPQSPTFWMQSASGEYTRGKENDIYNEALMGLIKKYVADHPQIDADRIYIGGCSNGGYMSLKLIILYPDYFAAGYISALAYQSQFITDEQIQKIKNVPIWFVHSKDDPVTIPEETVVPLYKRLMEANAKNVHFSYYDNVVDITGFFGGPNYRYHGHFSWIYSHANHADFDFQGNPVLLEGKPVTIMEWMAAQRN</sequence>
<evidence type="ECO:0000313" key="5">
    <source>
        <dbReference type="Proteomes" id="UP000276603"/>
    </source>
</evidence>
<proteinExistence type="predicted"/>
<accession>A0A3B0C226</accession>
<feature type="domain" description="Esterase Ig-like N-terminal" evidence="3">
    <location>
        <begin position="41"/>
        <end position="160"/>
    </location>
</feature>
<keyword evidence="1" id="KW-0732">Signal</keyword>
<dbReference type="EMBL" id="RBCJ01000003">
    <property type="protein sequence ID" value="RKN80365.1"/>
    <property type="molecule type" value="Genomic_DNA"/>
</dbReference>
<dbReference type="Pfam" id="PF18435">
    <property type="entry name" value="EstA_Ig_like"/>
    <property type="match status" value="1"/>
</dbReference>
<dbReference type="InterPro" id="IPR003140">
    <property type="entry name" value="PLipase/COase/thioEstase"/>
</dbReference>
<dbReference type="Proteomes" id="UP000276603">
    <property type="component" value="Unassembled WGS sequence"/>
</dbReference>
<dbReference type="PANTHER" id="PTHR43037">
    <property type="entry name" value="UNNAMED PRODUCT-RELATED"/>
    <property type="match status" value="1"/>
</dbReference>
<dbReference type="AlphaFoldDB" id="A0A3B0C226"/>
<dbReference type="RefSeq" id="WP_120713175.1">
    <property type="nucleotide sequence ID" value="NZ_RBCJ01000003.1"/>
</dbReference>
<dbReference type="Gene3D" id="2.60.40.2180">
    <property type="match status" value="1"/>
</dbReference>
<reference evidence="4 5" key="1">
    <citation type="submission" date="2018-10" db="EMBL/GenBank/DDBJ databases">
        <title>Ulvibacterium marinum gen. nov., sp. nov., a novel marine bacterium of the family Flavobacteriaceae, isolated from a culture of the green alga Ulva prolifera.</title>
        <authorList>
            <person name="Zhang Z."/>
        </authorList>
    </citation>
    <scope>NUCLEOTIDE SEQUENCE [LARGE SCALE GENOMIC DNA]</scope>
    <source>
        <strain evidence="4 5">CCMM003</strain>
    </source>
</reference>
<name>A0A3B0C226_9FLAO</name>
<dbReference type="SUPFAM" id="SSF53474">
    <property type="entry name" value="alpha/beta-Hydrolases"/>
    <property type="match status" value="1"/>
</dbReference>
<dbReference type="PANTHER" id="PTHR43037:SF1">
    <property type="entry name" value="BLL1128 PROTEIN"/>
    <property type="match status" value="1"/>
</dbReference>
<evidence type="ECO:0000259" key="3">
    <source>
        <dbReference type="Pfam" id="PF18435"/>
    </source>
</evidence>
<gene>
    <name evidence="4" type="ORF">D7Z94_16315</name>
</gene>